<gene>
    <name evidence="2" type="ORF">MRATA1EN1_LOCUS15643</name>
</gene>
<reference evidence="2" key="1">
    <citation type="submission" date="2023-04" db="EMBL/GenBank/DDBJ databases">
        <authorList>
            <consortium name="ELIXIR-Norway"/>
        </authorList>
    </citation>
    <scope>NUCLEOTIDE SEQUENCE [LARGE SCALE GENOMIC DNA]</scope>
</reference>
<protein>
    <submittedName>
        <fullName evidence="2">Uncharacterized protein</fullName>
    </submittedName>
</protein>
<keyword evidence="3" id="KW-1185">Reference proteome</keyword>
<accession>A0ABN8Z3F7</accession>
<evidence type="ECO:0000313" key="2">
    <source>
        <dbReference type="EMBL" id="CAI9166681.1"/>
    </source>
</evidence>
<feature type="compositionally biased region" description="Basic and acidic residues" evidence="1">
    <location>
        <begin position="119"/>
        <end position="132"/>
    </location>
</feature>
<organism evidence="2 3">
    <name type="scientific">Rangifer tarandus platyrhynchus</name>
    <name type="common">Svalbard reindeer</name>
    <dbReference type="NCBI Taxonomy" id="3082113"/>
    <lineage>
        <taxon>Eukaryota</taxon>
        <taxon>Metazoa</taxon>
        <taxon>Chordata</taxon>
        <taxon>Craniata</taxon>
        <taxon>Vertebrata</taxon>
        <taxon>Euteleostomi</taxon>
        <taxon>Mammalia</taxon>
        <taxon>Eutheria</taxon>
        <taxon>Laurasiatheria</taxon>
        <taxon>Artiodactyla</taxon>
        <taxon>Ruminantia</taxon>
        <taxon>Pecora</taxon>
        <taxon>Cervidae</taxon>
        <taxon>Odocoileinae</taxon>
        <taxon>Rangifer</taxon>
    </lineage>
</organism>
<dbReference type="EMBL" id="OX459962">
    <property type="protein sequence ID" value="CAI9166681.1"/>
    <property type="molecule type" value="Genomic_DNA"/>
</dbReference>
<sequence length="191" mass="20617">MPDNPGAKQLTLPKNRTLGTALMALRFLPGRKGTILLPQPHLERLLTRGTSLGLKPSPGTARCAQERGRAQRLAGQGRPRSPRVTEAFPPVSLPGTALRSSHSFMSAIREVPAPKAIPGHREPPPPDPRVRSLDAPPHSPRHILCEAPSRDGMHCSAMVCVLSNLSQWTVSSAGRVQGYMETQVILKNTGQ</sequence>
<evidence type="ECO:0000256" key="1">
    <source>
        <dbReference type="SAM" id="MobiDB-lite"/>
    </source>
</evidence>
<feature type="region of interest" description="Disordered" evidence="1">
    <location>
        <begin position="113"/>
        <end position="138"/>
    </location>
</feature>
<name>A0ABN8Z3F7_RANTA</name>
<dbReference type="Proteomes" id="UP001176941">
    <property type="component" value="Chromosome 26"/>
</dbReference>
<evidence type="ECO:0000313" key="3">
    <source>
        <dbReference type="Proteomes" id="UP001176941"/>
    </source>
</evidence>
<proteinExistence type="predicted"/>